<sequence length="71" mass="7840">MTVSSSAIRQKLSYAESLSLSPSLRYNAFINSKPLYFSPCSLKKRVNLEFSPHSFPSITSCCSFLVRAASS</sequence>
<organism evidence="1 2">
    <name type="scientific">Steinernema carpocapsae</name>
    <name type="common">Entomopathogenic nematode</name>
    <dbReference type="NCBI Taxonomy" id="34508"/>
    <lineage>
        <taxon>Eukaryota</taxon>
        <taxon>Metazoa</taxon>
        <taxon>Ecdysozoa</taxon>
        <taxon>Nematoda</taxon>
        <taxon>Chromadorea</taxon>
        <taxon>Rhabditida</taxon>
        <taxon>Tylenchina</taxon>
        <taxon>Panagrolaimomorpha</taxon>
        <taxon>Strongyloidoidea</taxon>
        <taxon>Steinernematidae</taxon>
        <taxon>Steinernema</taxon>
    </lineage>
</organism>
<gene>
    <name evidence="1" type="ORF">L596_000772</name>
</gene>
<reference evidence="1 2" key="1">
    <citation type="journal article" date="2015" name="Genome Biol.">
        <title>Comparative genomics of Steinernema reveals deeply conserved gene regulatory networks.</title>
        <authorList>
            <person name="Dillman A.R."/>
            <person name="Macchietto M."/>
            <person name="Porter C.F."/>
            <person name="Rogers A."/>
            <person name="Williams B."/>
            <person name="Antoshechkin I."/>
            <person name="Lee M.M."/>
            <person name="Goodwin Z."/>
            <person name="Lu X."/>
            <person name="Lewis E.E."/>
            <person name="Goodrich-Blair H."/>
            <person name="Stock S.P."/>
            <person name="Adams B.J."/>
            <person name="Sternberg P.W."/>
            <person name="Mortazavi A."/>
        </authorList>
    </citation>
    <scope>NUCLEOTIDE SEQUENCE [LARGE SCALE GENOMIC DNA]</scope>
    <source>
        <strain evidence="1 2">ALL</strain>
    </source>
</reference>
<dbReference type="Proteomes" id="UP000298663">
    <property type="component" value="Unassembled WGS sequence"/>
</dbReference>
<name>A0A4U8UNB0_STECR</name>
<reference evidence="1 2" key="2">
    <citation type="journal article" date="2019" name="G3 (Bethesda)">
        <title>Hybrid Assembly of the Genome of the Entomopathogenic Nematode Steinernema carpocapsae Identifies the X-Chromosome.</title>
        <authorList>
            <person name="Serra L."/>
            <person name="Macchietto M."/>
            <person name="Macias-Munoz A."/>
            <person name="McGill C.J."/>
            <person name="Rodriguez I.M."/>
            <person name="Rodriguez B."/>
            <person name="Murad R."/>
            <person name="Mortazavi A."/>
        </authorList>
    </citation>
    <scope>NUCLEOTIDE SEQUENCE [LARGE SCALE GENOMIC DNA]</scope>
    <source>
        <strain evidence="1 2">ALL</strain>
    </source>
</reference>
<accession>A0A4U8UNB0</accession>
<protein>
    <submittedName>
        <fullName evidence="1">Uncharacterized protein</fullName>
    </submittedName>
</protein>
<keyword evidence="2" id="KW-1185">Reference proteome</keyword>
<comment type="caution">
    <text evidence="1">The sequence shown here is derived from an EMBL/GenBank/DDBJ whole genome shotgun (WGS) entry which is preliminary data.</text>
</comment>
<proteinExistence type="predicted"/>
<dbReference type="AlphaFoldDB" id="A0A4U8UNB0"/>
<evidence type="ECO:0000313" key="1">
    <source>
        <dbReference type="EMBL" id="TMS32988.1"/>
    </source>
</evidence>
<dbReference type="EMBL" id="AZBU02000001">
    <property type="protein sequence ID" value="TMS32988.1"/>
    <property type="molecule type" value="Genomic_DNA"/>
</dbReference>
<evidence type="ECO:0000313" key="2">
    <source>
        <dbReference type="Proteomes" id="UP000298663"/>
    </source>
</evidence>